<feature type="coiled-coil region" evidence="1">
    <location>
        <begin position="738"/>
        <end position="802"/>
    </location>
</feature>
<proteinExistence type="predicted"/>
<evidence type="ECO:0000313" key="2">
    <source>
        <dbReference type="EMBL" id="QWM90363.1"/>
    </source>
</evidence>
<name>A0AAE7RYQ7_9CAUD</name>
<dbReference type="EMBL" id="MZ130488">
    <property type="protein sequence ID" value="QWM90363.1"/>
    <property type="molecule type" value="Genomic_DNA"/>
</dbReference>
<dbReference type="Proteomes" id="UP000827442">
    <property type="component" value="Segment"/>
</dbReference>
<dbReference type="RefSeq" id="YP_010359935.1">
    <property type="nucleotide sequence ID" value="NC_062778.1"/>
</dbReference>
<protein>
    <submittedName>
        <fullName evidence="2">Phage portal protein</fullName>
    </submittedName>
</protein>
<sequence>MAVIDYFYANNFPSQRVSNAEKEKPEWYAQCCDYVIAMGQSCADKDNLEKKYLILNGEVPDEFYRKILNPYNANKEKYTRFPATLRNYDIMKGIIRRYVSEYIKNPHDFIVGANNPDVVMAKDAAVRKEILSILEAQLAARITQSYQQYINEGNDPKQFNPQESIDIEKFTEDFKNNYIDDISVQGQELLNVIDDITESTLIYAKAYFDFVSFGECYTYTDIIGNKLVKKIISPIDAFPVPNNNMFVEDYDMFAERMKMTYQQIIDTFDEYLDDKDKKFLETYYAQHSSTDASYITYADYYSYYPDICNKFTETERSLYNKSPYLVRDTNSNLYDVWHVVWRGEIRRGVLTYIDNGIIAQRVVDDNYTINPEIGDISIEYFYEPQVYESVRIGTRNTAIYPYKARAIAYNRKGKLPYNGLCELLPGFGKFSIVEIVSPYQVFKNIVAYHREMALAKNKLAVLVIAKSLLGENPDETIYRMAADGVLYIDDEEDTNMLKSQQIRMVTADISAYINQLTQLMIEIDNAAKDQVDMTPQRYGQIANSAGKGITEEAIMRGSMGSVIIEFIFDCMRERDYARDLDFSKLAWIDGLDTSYRDKDKNLKYISLDVDSHIYADYIIKAKNSVQEKEKLDQIKQFAFSAAQNGNMDMAIAAIAGDNVASIKKLIMKFQELQQQHEQSMQQLEQQTKQMEAEFEIQKIAAKGEEDRKTVELEKYLDQQIELIKADANMISFDNGVSNQDKQAGMERLEQARANVERDKNQIAREKNILDFQSKAADRAVKLKDIETKLAIAKENKNKYDNHKTKK</sequence>
<dbReference type="KEGG" id="vg:75691621"/>
<organism evidence="2 3">
    <name type="scientific">uncultured phage cr17_1</name>
    <dbReference type="NCBI Taxonomy" id="2986404"/>
    <lineage>
        <taxon>Viruses</taxon>
        <taxon>Duplodnaviria</taxon>
        <taxon>Heunggongvirae</taxon>
        <taxon>Uroviricota</taxon>
        <taxon>Caudoviricetes</taxon>
        <taxon>Crassvirales</taxon>
        <taxon>Intestiviridae</taxon>
        <taxon>Crudevirinae</taxon>
        <taxon>Endlipuvirus</taxon>
        <taxon>Endlipuvirus intestinihominis</taxon>
    </lineage>
</organism>
<dbReference type="GeneID" id="75691621"/>
<feature type="coiled-coil region" evidence="1">
    <location>
        <begin position="662"/>
        <end position="700"/>
    </location>
</feature>
<evidence type="ECO:0000313" key="3">
    <source>
        <dbReference type="Proteomes" id="UP000827442"/>
    </source>
</evidence>
<keyword evidence="3" id="KW-1185">Reference proteome</keyword>
<accession>A0AAE7RYQ7</accession>
<gene>
    <name evidence="2" type="primary">gp_25626</name>
</gene>
<evidence type="ECO:0000256" key="1">
    <source>
        <dbReference type="SAM" id="Coils"/>
    </source>
</evidence>
<keyword evidence="1" id="KW-0175">Coiled coil</keyword>
<reference evidence="2 3" key="1">
    <citation type="submission" date="2021-04" db="EMBL/GenBank/DDBJ databases">
        <authorList>
            <person name="Shkoporov A.N."/>
            <person name="Stockdale S.R."/>
            <person name="Guerin E."/>
            <person name="Ross R.P."/>
            <person name="Hill C."/>
        </authorList>
    </citation>
    <scope>NUCLEOTIDE SEQUENCE [LARGE SCALE GENOMIC DNA]</scope>
    <source>
        <strain evidence="3">cr17_1</strain>
    </source>
</reference>